<feature type="domain" description="Calcineurin-like phosphoesterase" evidence="11">
    <location>
        <begin position="1"/>
        <end position="196"/>
    </location>
</feature>
<dbReference type="InterPro" id="IPR004843">
    <property type="entry name" value="Calcineurin-like_PHP"/>
</dbReference>
<feature type="binding site" evidence="10">
    <location>
        <position position="41"/>
    </location>
    <ligand>
        <name>Mn(2+)</name>
        <dbReference type="ChEBI" id="CHEBI:29035"/>
        <label>2</label>
    </ligand>
</feature>
<evidence type="ECO:0000256" key="10">
    <source>
        <dbReference type="HAMAP-Rule" id="MF_00575"/>
    </source>
</evidence>
<dbReference type="InterPro" id="IPR010138">
    <property type="entry name" value="UDP-diacylglucosamine_Hdrlase"/>
</dbReference>
<dbReference type="Proteomes" id="UP000253769">
    <property type="component" value="Unassembled WGS sequence"/>
</dbReference>
<protein>
    <recommendedName>
        <fullName evidence="10">UDP-2,3-diacylglucosamine hydrolase</fullName>
        <ecNumber evidence="10">3.6.1.54</ecNumber>
    </recommendedName>
    <alternativeName>
        <fullName evidence="10">UDP-2,3-diacylglucosamine diphosphatase</fullName>
    </alternativeName>
</protein>
<evidence type="ECO:0000256" key="5">
    <source>
        <dbReference type="ARBA" id="ARBA00022723"/>
    </source>
</evidence>
<feature type="binding site" evidence="10">
    <location>
        <begin position="76"/>
        <end position="77"/>
    </location>
    <ligand>
        <name>substrate</name>
    </ligand>
</feature>
<dbReference type="PANTHER" id="PTHR34990:SF1">
    <property type="entry name" value="UDP-2,3-DIACYLGLUCOSAMINE HYDROLASE"/>
    <property type="match status" value="1"/>
</dbReference>
<keyword evidence="5 10" id="KW-0479">Metal-binding</keyword>
<feature type="binding site" evidence="10">
    <location>
        <position position="194"/>
    </location>
    <ligand>
        <name>Mn(2+)</name>
        <dbReference type="ChEBI" id="CHEBI:29035"/>
        <label>1</label>
    </ligand>
</feature>
<dbReference type="UniPathway" id="UPA00359">
    <property type="reaction ID" value="UER00480"/>
</dbReference>
<reference evidence="12 13" key="1">
    <citation type="submission" date="2018-07" db="EMBL/GenBank/DDBJ databases">
        <title>Motiliproteus coralliicola sp. nov., a bacterium isolated from Coral.</title>
        <authorList>
            <person name="Wang G."/>
        </authorList>
    </citation>
    <scope>NUCLEOTIDE SEQUENCE [LARGE SCALE GENOMIC DNA]</scope>
    <source>
        <strain evidence="12 13">C34</strain>
    </source>
</reference>
<evidence type="ECO:0000256" key="6">
    <source>
        <dbReference type="ARBA" id="ARBA00022801"/>
    </source>
</evidence>
<accession>A0A369WUJ9</accession>
<gene>
    <name evidence="10 12" type="primary">lpxH</name>
    <name evidence="12" type="ORF">DV711_01145</name>
</gene>
<feature type="binding site" evidence="10">
    <location>
        <position position="192"/>
    </location>
    <ligand>
        <name>substrate</name>
    </ligand>
</feature>
<comment type="pathway">
    <text evidence="10">Glycolipid biosynthesis; lipid IV(A) biosynthesis; lipid IV(A) from (3R)-3-hydroxytetradecanoyl-[acyl-carrier-protein] and UDP-N-acetyl-alpha-D-glucosamine: step 4/6.</text>
</comment>
<dbReference type="HAMAP" id="MF_00575">
    <property type="entry name" value="LpxH"/>
    <property type="match status" value="1"/>
</dbReference>
<keyword evidence="4 10" id="KW-0441">Lipid A biosynthesis</keyword>
<name>A0A369WUJ9_9GAMM</name>
<evidence type="ECO:0000256" key="4">
    <source>
        <dbReference type="ARBA" id="ARBA00022556"/>
    </source>
</evidence>
<dbReference type="SUPFAM" id="SSF56300">
    <property type="entry name" value="Metallo-dependent phosphatases"/>
    <property type="match status" value="1"/>
</dbReference>
<dbReference type="GO" id="GO:0008758">
    <property type="term" value="F:UDP-2,3-diacylglucosamine hydrolase activity"/>
    <property type="evidence" value="ECO:0007669"/>
    <property type="project" value="UniProtKB-UniRule"/>
</dbReference>
<evidence type="ECO:0000256" key="1">
    <source>
        <dbReference type="ARBA" id="ARBA00022475"/>
    </source>
</evidence>
<dbReference type="CDD" id="cd07398">
    <property type="entry name" value="MPP_YbbF-LpxH"/>
    <property type="match status" value="1"/>
</dbReference>
<dbReference type="PANTHER" id="PTHR34990">
    <property type="entry name" value="UDP-2,3-DIACYLGLUCOSAMINE HYDROLASE-RELATED"/>
    <property type="match status" value="1"/>
</dbReference>
<feature type="binding site" evidence="10">
    <location>
        <position position="10"/>
    </location>
    <ligand>
        <name>Mn(2+)</name>
        <dbReference type="ChEBI" id="CHEBI:29035"/>
        <label>1</label>
    </ligand>
</feature>
<comment type="caution">
    <text evidence="12">The sequence shown here is derived from an EMBL/GenBank/DDBJ whole genome shotgun (WGS) entry which is preliminary data.</text>
</comment>
<keyword evidence="9 10" id="KW-0464">Manganese</keyword>
<dbReference type="NCBIfam" id="TIGR01854">
    <property type="entry name" value="lipid_A_lpxH"/>
    <property type="match status" value="1"/>
</dbReference>
<comment type="subcellular location">
    <subcellularLocation>
        <location evidence="10">Cell inner membrane</location>
        <topology evidence="10">Peripheral membrane protein</topology>
        <orientation evidence="10">Cytoplasmic side</orientation>
    </subcellularLocation>
</comment>
<feature type="binding site" evidence="10">
    <location>
        <position position="111"/>
    </location>
    <ligand>
        <name>Mn(2+)</name>
        <dbReference type="ChEBI" id="CHEBI:29035"/>
        <label>2</label>
    </ligand>
</feature>
<keyword evidence="2 10" id="KW-0444">Lipid biosynthesis</keyword>
<dbReference type="InterPro" id="IPR029052">
    <property type="entry name" value="Metallo-depent_PP-like"/>
</dbReference>
<keyword evidence="1 10" id="KW-1003">Cell membrane</keyword>
<dbReference type="GO" id="GO:0019897">
    <property type="term" value="C:extrinsic component of plasma membrane"/>
    <property type="evidence" value="ECO:0007669"/>
    <property type="project" value="UniProtKB-UniRule"/>
</dbReference>
<feature type="binding site" evidence="10">
    <location>
        <position position="8"/>
    </location>
    <ligand>
        <name>Mn(2+)</name>
        <dbReference type="ChEBI" id="CHEBI:29035"/>
        <label>1</label>
    </ligand>
</feature>
<dbReference type="RefSeq" id="WP_114693818.1">
    <property type="nucleotide sequence ID" value="NZ_QQOH01000001.1"/>
</dbReference>
<keyword evidence="13" id="KW-1185">Reference proteome</keyword>
<feature type="binding site" evidence="10">
    <location>
        <position position="119"/>
    </location>
    <ligand>
        <name>substrate</name>
    </ligand>
</feature>
<comment type="catalytic activity">
    <reaction evidence="10">
        <text>UDP-2-N,3-O-bis[(3R)-3-hydroxytetradecanoyl]-alpha-D-glucosamine + H2O = 2-N,3-O-bis[(3R)-3-hydroxytetradecanoyl]-alpha-D-glucosaminyl 1-phosphate + UMP + 2 H(+)</text>
        <dbReference type="Rhea" id="RHEA:25213"/>
        <dbReference type="ChEBI" id="CHEBI:15377"/>
        <dbReference type="ChEBI" id="CHEBI:15378"/>
        <dbReference type="ChEBI" id="CHEBI:57865"/>
        <dbReference type="ChEBI" id="CHEBI:57957"/>
        <dbReference type="ChEBI" id="CHEBI:78847"/>
        <dbReference type="EC" id="3.6.1.54"/>
    </reaction>
</comment>
<feature type="binding site" evidence="10">
    <location>
        <position position="164"/>
    </location>
    <ligand>
        <name>substrate</name>
    </ligand>
</feature>
<evidence type="ECO:0000313" key="12">
    <source>
        <dbReference type="EMBL" id="RDE24234.1"/>
    </source>
</evidence>
<keyword evidence="3 10" id="KW-0997">Cell inner membrane</keyword>
<proteinExistence type="inferred from homology"/>
<dbReference type="Pfam" id="PF00149">
    <property type="entry name" value="Metallophos"/>
    <property type="match status" value="1"/>
</dbReference>
<feature type="binding site" evidence="10">
    <location>
        <position position="76"/>
    </location>
    <ligand>
        <name>Mn(2+)</name>
        <dbReference type="ChEBI" id="CHEBI:29035"/>
        <label>2</label>
    </ligand>
</feature>
<keyword evidence="8 10" id="KW-0472">Membrane</keyword>
<evidence type="ECO:0000313" key="13">
    <source>
        <dbReference type="Proteomes" id="UP000253769"/>
    </source>
</evidence>
<evidence type="ECO:0000259" key="11">
    <source>
        <dbReference type="Pfam" id="PF00149"/>
    </source>
</evidence>
<feature type="binding site" evidence="10">
    <location>
        <position position="161"/>
    </location>
    <ligand>
        <name>substrate</name>
    </ligand>
</feature>
<dbReference type="AlphaFoldDB" id="A0A369WUJ9"/>
<dbReference type="GO" id="GO:0030145">
    <property type="term" value="F:manganese ion binding"/>
    <property type="evidence" value="ECO:0007669"/>
    <property type="project" value="UniProtKB-UniRule"/>
</dbReference>
<keyword evidence="7 10" id="KW-0443">Lipid metabolism</keyword>
<dbReference type="EMBL" id="QQOH01000001">
    <property type="protein sequence ID" value="RDE24234.1"/>
    <property type="molecule type" value="Genomic_DNA"/>
</dbReference>
<dbReference type="EC" id="3.6.1.54" evidence="10"/>
<dbReference type="GO" id="GO:0005737">
    <property type="term" value="C:cytoplasm"/>
    <property type="evidence" value="ECO:0007669"/>
    <property type="project" value="InterPro"/>
</dbReference>
<feature type="binding site" evidence="10">
    <location>
        <position position="157"/>
    </location>
    <ligand>
        <name>substrate</name>
    </ligand>
</feature>
<dbReference type="Gene3D" id="3.60.21.10">
    <property type="match status" value="1"/>
</dbReference>
<comment type="function">
    <text evidence="10">Hydrolyzes the pyrophosphate bond of UDP-2,3-diacylglucosamine to yield 2,3-diacylglucosamine 1-phosphate (lipid X) and UMP by catalyzing the attack of water at the alpha-P atom. Involved in the biosynthesis of lipid A, a phosphorylated glycolipid that anchors the lipopolysaccharide to the outer membrane of the cell.</text>
</comment>
<dbReference type="OrthoDB" id="9783283at2"/>
<feature type="binding site" evidence="10">
    <location>
        <position position="192"/>
    </location>
    <ligand>
        <name>Mn(2+)</name>
        <dbReference type="ChEBI" id="CHEBI:29035"/>
        <label>2</label>
    </ligand>
</feature>
<evidence type="ECO:0000256" key="3">
    <source>
        <dbReference type="ARBA" id="ARBA00022519"/>
    </source>
</evidence>
<evidence type="ECO:0000256" key="7">
    <source>
        <dbReference type="ARBA" id="ARBA00023098"/>
    </source>
</evidence>
<evidence type="ECO:0000256" key="8">
    <source>
        <dbReference type="ARBA" id="ARBA00023136"/>
    </source>
</evidence>
<dbReference type="NCBIfam" id="NF003743">
    <property type="entry name" value="PRK05340.1"/>
    <property type="match status" value="1"/>
</dbReference>
<comment type="cofactor">
    <cofactor evidence="10">
        <name>Mn(2+)</name>
        <dbReference type="ChEBI" id="CHEBI:29035"/>
    </cofactor>
    <text evidence="10">Binds 2 Mn(2+) ions per subunit in a binuclear metal center.</text>
</comment>
<organism evidence="12 13">
    <name type="scientific">Motiliproteus coralliicola</name>
    <dbReference type="NCBI Taxonomy" id="2283196"/>
    <lineage>
        <taxon>Bacteria</taxon>
        <taxon>Pseudomonadati</taxon>
        <taxon>Pseudomonadota</taxon>
        <taxon>Gammaproteobacteria</taxon>
        <taxon>Oceanospirillales</taxon>
        <taxon>Oceanospirillaceae</taxon>
        <taxon>Motiliproteus</taxon>
    </lineage>
</organism>
<sequence length="247" mass="28520">MTTLFISDLHLDPRRPHLTRAFFDFLDTTAQGADALYILGDFFHLWLYEDPFTLEVADKLKRFSQQGTRIYLMHGNRDFLFGQRYCDKAGATLLTDPSLIDLYGQPTLLMHGDSLCLDDAGYQKYRRIIRSRFIFALQYIVPLRVKQRIANRIQQQSQQAKAGKSLMIMDVTPSEVKKQLGAHKVRLMIHGHTHRPATHQLKIDQQAAERIVLGDWGERGWYLRCEPNGDRQLICFDIPPLDSQTAS</sequence>
<dbReference type="GO" id="GO:0009245">
    <property type="term" value="P:lipid A biosynthetic process"/>
    <property type="evidence" value="ECO:0007669"/>
    <property type="project" value="UniProtKB-UniRule"/>
</dbReference>
<comment type="similarity">
    <text evidence="10">Belongs to the LpxH family.</text>
</comment>
<keyword evidence="6 10" id="KW-0378">Hydrolase</keyword>
<dbReference type="InterPro" id="IPR043461">
    <property type="entry name" value="LpxH-like"/>
</dbReference>
<feature type="binding site" evidence="10">
    <location>
        <position position="41"/>
    </location>
    <ligand>
        <name>Mn(2+)</name>
        <dbReference type="ChEBI" id="CHEBI:29035"/>
        <label>1</label>
    </ligand>
</feature>
<evidence type="ECO:0000256" key="9">
    <source>
        <dbReference type="ARBA" id="ARBA00023211"/>
    </source>
</evidence>
<evidence type="ECO:0000256" key="2">
    <source>
        <dbReference type="ARBA" id="ARBA00022516"/>
    </source>
</evidence>